<dbReference type="InterPro" id="IPR006993">
    <property type="entry name" value="Glut_rich_SH3-bd"/>
</dbReference>
<dbReference type="AlphaFoldDB" id="A0AA85GJE1"/>
<dbReference type="InterPro" id="IPR036249">
    <property type="entry name" value="Thioredoxin-like_sf"/>
</dbReference>
<comment type="similarity">
    <text evidence="1">Belongs to the SH3BGR family.</text>
</comment>
<name>A0AA85GJE1_9TREM</name>
<proteinExistence type="inferred from homology"/>
<evidence type="ECO:0000313" key="2">
    <source>
        <dbReference type="Proteomes" id="UP000050792"/>
    </source>
</evidence>
<sequence>MDKLSIFYSIKYIGKNNVIATYGDNDKVVFVHLAEHWKYGVMVVDVYISSTSGNTKVKSRQQYIINILSAAKIPFEVKDISSSETDKQFMFKALEENGKTVIAPQLFLGSEYLGLYIFLFGHKYWYKGTPDIYTPHKYYFICVKAVMLPGCSNRSRWFSQEPPT</sequence>
<dbReference type="SUPFAM" id="SSF52833">
    <property type="entry name" value="Thioredoxin-like"/>
    <property type="match status" value="1"/>
</dbReference>
<evidence type="ECO:0000256" key="1">
    <source>
        <dbReference type="ARBA" id="ARBA00007764"/>
    </source>
</evidence>
<dbReference type="Pfam" id="PF04908">
    <property type="entry name" value="SH3BGR"/>
    <property type="match status" value="1"/>
</dbReference>
<evidence type="ECO:0000313" key="3">
    <source>
        <dbReference type="WBParaSite" id="SRDH1_97130.1"/>
    </source>
</evidence>
<protein>
    <submittedName>
        <fullName evidence="3">Uncharacterized protein</fullName>
    </submittedName>
</protein>
<dbReference type="PANTHER" id="PTHR12232">
    <property type="entry name" value="SH3 DOMAIN-BINDING GLUTAMIC ACID-RICH-LIKE PROTEIN"/>
    <property type="match status" value="1"/>
</dbReference>
<reference evidence="3" key="2">
    <citation type="submission" date="2023-11" db="UniProtKB">
        <authorList>
            <consortium name="WormBaseParasite"/>
        </authorList>
    </citation>
    <scope>IDENTIFICATION</scope>
</reference>
<dbReference type="Proteomes" id="UP000050792">
    <property type="component" value="Unassembled WGS sequence"/>
</dbReference>
<dbReference type="WBParaSite" id="SRDH1_97130.1">
    <property type="protein sequence ID" value="SRDH1_97130.1"/>
    <property type="gene ID" value="SRDH1_97130"/>
</dbReference>
<dbReference type="PANTHER" id="PTHR12232:SF0">
    <property type="entry name" value="THIOREDOXIN DOMAIN-CONTAINING PROTEIN"/>
    <property type="match status" value="1"/>
</dbReference>
<organism evidence="2 3">
    <name type="scientific">Schistosoma rodhaini</name>
    <dbReference type="NCBI Taxonomy" id="6188"/>
    <lineage>
        <taxon>Eukaryota</taxon>
        <taxon>Metazoa</taxon>
        <taxon>Spiralia</taxon>
        <taxon>Lophotrochozoa</taxon>
        <taxon>Platyhelminthes</taxon>
        <taxon>Trematoda</taxon>
        <taxon>Digenea</taxon>
        <taxon>Strigeidida</taxon>
        <taxon>Schistosomatoidea</taxon>
        <taxon>Schistosomatidae</taxon>
        <taxon>Schistosoma</taxon>
    </lineage>
</organism>
<dbReference type="Gene3D" id="3.40.30.10">
    <property type="entry name" value="Glutaredoxin"/>
    <property type="match status" value="1"/>
</dbReference>
<dbReference type="GO" id="GO:0005737">
    <property type="term" value="C:cytoplasm"/>
    <property type="evidence" value="ECO:0007669"/>
    <property type="project" value="TreeGrafter"/>
</dbReference>
<accession>A0AA85GJE1</accession>
<dbReference type="InterPro" id="IPR051033">
    <property type="entry name" value="SH3BGR"/>
</dbReference>
<keyword evidence="2" id="KW-1185">Reference proteome</keyword>
<reference evidence="2" key="1">
    <citation type="submission" date="2022-06" db="EMBL/GenBank/DDBJ databases">
        <authorList>
            <person name="Berger JAMES D."/>
            <person name="Berger JAMES D."/>
        </authorList>
    </citation>
    <scope>NUCLEOTIDE SEQUENCE [LARGE SCALE GENOMIC DNA]</scope>
</reference>